<reference evidence="3" key="1">
    <citation type="submission" date="2017-01" db="EMBL/GenBank/DDBJ databases">
        <authorList>
            <person name="Varghese N."/>
            <person name="Submissions S."/>
        </authorList>
    </citation>
    <scope>NUCLEOTIDE SEQUENCE [LARGE SCALE GENOMIC DNA]</scope>
    <source>
        <strain evidence="3">DSM 21054</strain>
    </source>
</reference>
<evidence type="ECO:0000313" key="2">
    <source>
        <dbReference type="EMBL" id="SIT31079.1"/>
    </source>
</evidence>
<keyword evidence="3" id="KW-1185">Reference proteome</keyword>
<keyword evidence="1" id="KW-0732">Signal</keyword>
<feature type="chain" id="PRO_5030022636" description="Auto-transporter adhesin head GIN domain-containing protein" evidence="1">
    <location>
        <begin position="21"/>
        <end position="123"/>
    </location>
</feature>
<gene>
    <name evidence="2" type="ORF">SAMN05421788_11071</name>
</gene>
<evidence type="ECO:0000313" key="3">
    <source>
        <dbReference type="Proteomes" id="UP000186917"/>
    </source>
</evidence>
<feature type="signal peptide" evidence="1">
    <location>
        <begin position="1"/>
        <end position="20"/>
    </location>
</feature>
<dbReference type="RefSeq" id="WP_096510642.1">
    <property type="nucleotide sequence ID" value="NZ_AP017422.1"/>
</dbReference>
<proteinExistence type="predicted"/>
<organism evidence="2 3">
    <name type="scientific">Filimonas lacunae</name>
    <dbReference type="NCBI Taxonomy" id="477680"/>
    <lineage>
        <taxon>Bacteria</taxon>
        <taxon>Pseudomonadati</taxon>
        <taxon>Bacteroidota</taxon>
        <taxon>Chitinophagia</taxon>
        <taxon>Chitinophagales</taxon>
        <taxon>Chitinophagaceae</taxon>
        <taxon>Filimonas</taxon>
    </lineage>
</organism>
<protein>
    <recommendedName>
        <fullName evidence="4">Auto-transporter adhesin head GIN domain-containing protein</fullName>
    </recommendedName>
</protein>
<dbReference type="AlphaFoldDB" id="A0A173M9X4"/>
<dbReference type="KEGG" id="fln:FLA_0331"/>
<dbReference type="Proteomes" id="UP000186917">
    <property type="component" value="Unassembled WGS sequence"/>
</dbReference>
<name>A0A173M9X4_9BACT</name>
<dbReference type="EMBL" id="FTOR01000010">
    <property type="protein sequence ID" value="SIT31079.1"/>
    <property type="molecule type" value="Genomic_DNA"/>
</dbReference>
<accession>A0A173M9X4</accession>
<sequence>MKKALILSGMCLLAGVASHAQYHISTDNLVKQFLTASTEQHIFVKGTDLKQVICLNKSEAIDSLEVTNLTAIRIYKKDNSKTTFYFNTIKLTDSTITGCKTHFFNSYIKPIALTDIERIEIMR</sequence>
<evidence type="ECO:0000256" key="1">
    <source>
        <dbReference type="SAM" id="SignalP"/>
    </source>
</evidence>
<evidence type="ECO:0008006" key="4">
    <source>
        <dbReference type="Google" id="ProtNLM"/>
    </source>
</evidence>